<evidence type="ECO:0000256" key="1">
    <source>
        <dbReference type="SAM" id="SignalP"/>
    </source>
</evidence>
<gene>
    <name evidence="2" type="ORF">BE08_32655</name>
</gene>
<protein>
    <recommendedName>
        <fullName evidence="4">Secreted protein</fullName>
    </recommendedName>
</protein>
<dbReference type="EMBL" id="JELY01000473">
    <property type="protein sequence ID" value="KYF59250.1"/>
    <property type="molecule type" value="Genomic_DNA"/>
</dbReference>
<name>A0A150PU97_SORCE</name>
<dbReference type="AlphaFoldDB" id="A0A150PU97"/>
<evidence type="ECO:0008006" key="4">
    <source>
        <dbReference type="Google" id="ProtNLM"/>
    </source>
</evidence>
<dbReference type="Proteomes" id="UP000075420">
    <property type="component" value="Unassembled WGS sequence"/>
</dbReference>
<feature type="signal peptide" evidence="1">
    <location>
        <begin position="1"/>
        <end position="20"/>
    </location>
</feature>
<sequence length="102" mass="11375">MKRFVQLALFVLCVAFSASAVYNVFSDNADVERRAALVACGEDTAAGAPEGRRPSDGCRARMTRLERTPFGQTFEFTTAKRTVDVRCERAFVLAGEYRCELR</sequence>
<reference evidence="2 3" key="1">
    <citation type="submission" date="2014-02" db="EMBL/GenBank/DDBJ databases">
        <title>The small core and large imbalanced accessory genome model reveals a collaborative survival strategy of Sorangium cellulosum strains in nature.</title>
        <authorList>
            <person name="Han K."/>
            <person name="Peng R."/>
            <person name="Blom J."/>
            <person name="Li Y.-Z."/>
        </authorList>
    </citation>
    <scope>NUCLEOTIDE SEQUENCE [LARGE SCALE GENOMIC DNA]</scope>
    <source>
        <strain evidence="2 3">So0157-25</strain>
    </source>
</reference>
<evidence type="ECO:0000313" key="3">
    <source>
        <dbReference type="Proteomes" id="UP000075420"/>
    </source>
</evidence>
<accession>A0A150PU97</accession>
<feature type="chain" id="PRO_5007566198" description="Secreted protein" evidence="1">
    <location>
        <begin position="21"/>
        <end position="102"/>
    </location>
</feature>
<organism evidence="2 3">
    <name type="scientific">Sorangium cellulosum</name>
    <name type="common">Polyangium cellulosum</name>
    <dbReference type="NCBI Taxonomy" id="56"/>
    <lineage>
        <taxon>Bacteria</taxon>
        <taxon>Pseudomonadati</taxon>
        <taxon>Myxococcota</taxon>
        <taxon>Polyangia</taxon>
        <taxon>Polyangiales</taxon>
        <taxon>Polyangiaceae</taxon>
        <taxon>Sorangium</taxon>
    </lineage>
</organism>
<proteinExistence type="predicted"/>
<comment type="caution">
    <text evidence="2">The sequence shown here is derived from an EMBL/GenBank/DDBJ whole genome shotgun (WGS) entry which is preliminary data.</text>
</comment>
<evidence type="ECO:0000313" key="2">
    <source>
        <dbReference type="EMBL" id="KYF59250.1"/>
    </source>
</evidence>
<keyword evidence="1" id="KW-0732">Signal</keyword>